<evidence type="ECO:0000313" key="1">
    <source>
        <dbReference type="EMBL" id="KAK0415945.1"/>
    </source>
</evidence>
<sequence>MPTRSSMDRLPYRFCDDVISLLSSPLYLAETKGTWSAVAQRHSLHRVSYEFFLIRDDALNSWRYRFEGCGRNHSLSDLLSINWRYVRVQNAVFLRDHSTDQNIEISSSHLFSSLLPFVSAQLVHNSQFHLYLFGLDREVAFRILRIFDQKCQLSTISLPYFKDVSEEFLRSHTEAGGAAEVHFLDYWPESTKDFFLNYVKNTTSPVVNLPSDLQFDIEVLDVLWLDQTKDRSVSFASTISEDQLREYHNDLLTEQHERFVWRTPYGQFSAYLGVRGLFVKTTPTLIDVE</sequence>
<accession>A0AA39I1A9</accession>
<dbReference type="AlphaFoldDB" id="A0AA39I1A9"/>
<evidence type="ECO:0008006" key="3">
    <source>
        <dbReference type="Google" id="ProtNLM"/>
    </source>
</evidence>
<comment type="caution">
    <text evidence="1">The sequence shown here is derived from an EMBL/GenBank/DDBJ whole genome shotgun (WGS) entry which is preliminary data.</text>
</comment>
<organism evidence="1 2">
    <name type="scientific">Steinernema hermaphroditum</name>
    <dbReference type="NCBI Taxonomy" id="289476"/>
    <lineage>
        <taxon>Eukaryota</taxon>
        <taxon>Metazoa</taxon>
        <taxon>Ecdysozoa</taxon>
        <taxon>Nematoda</taxon>
        <taxon>Chromadorea</taxon>
        <taxon>Rhabditida</taxon>
        <taxon>Tylenchina</taxon>
        <taxon>Panagrolaimomorpha</taxon>
        <taxon>Strongyloidoidea</taxon>
        <taxon>Steinernematidae</taxon>
        <taxon>Steinernema</taxon>
    </lineage>
</organism>
<dbReference type="Proteomes" id="UP001175271">
    <property type="component" value="Unassembled WGS sequence"/>
</dbReference>
<protein>
    <recommendedName>
        <fullName evidence="3">F-box domain-containing protein</fullName>
    </recommendedName>
</protein>
<gene>
    <name evidence="1" type="ORF">QR680_012208</name>
</gene>
<proteinExistence type="predicted"/>
<dbReference type="EMBL" id="JAUCMV010000002">
    <property type="protein sequence ID" value="KAK0415945.1"/>
    <property type="molecule type" value="Genomic_DNA"/>
</dbReference>
<reference evidence="1" key="1">
    <citation type="submission" date="2023-06" db="EMBL/GenBank/DDBJ databases">
        <title>Genomic analysis of the entomopathogenic nematode Steinernema hermaphroditum.</title>
        <authorList>
            <person name="Schwarz E.M."/>
            <person name="Heppert J.K."/>
            <person name="Baniya A."/>
            <person name="Schwartz H.T."/>
            <person name="Tan C.-H."/>
            <person name="Antoshechkin I."/>
            <person name="Sternberg P.W."/>
            <person name="Goodrich-Blair H."/>
            <person name="Dillman A.R."/>
        </authorList>
    </citation>
    <scope>NUCLEOTIDE SEQUENCE</scope>
    <source>
        <strain evidence="1">PS9179</strain>
        <tissue evidence="1">Whole animal</tissue>
    </source>
</reference>
<evidence type="ECO:0000313" key="2">
    <source>
        <dbReference type="Proteomes" id="UP001175271"/>
    </source>
</evidence>
<name>A0AA39I1A9_9BILA</name>
<keyword evidence="2" id="KW-1185">Reference proteome</keyword>